<dbReference type="InterPro" id="IPR029526">
    <property type="entry name" value="PGBD"/>
</dbReference>
<protein>
    <recommendedName>
        <fullName evidence="2">PiggyBac transposable element-derived protein domain-containing protein</fullName>
    </recommendedName>
</protein>
<evidence type="ECO:0000256" key="1">
    <source>
        <dbReference type="SAM" id="MobiDB-lite"/>
    </source>
</evidence>
<dbReference type="Pfam" id="PF13843">
    <property type="entry name" value="DDE_Tnp_1_7"/>
    <property type="match status" value="1"/>
</dbReference>
<evidence type="ECO:0000313" key="3">
    <source>
        <dbReference type="EMBL" id="KAJ4438323.1"/>
    </source>
</evidence>
<dbReference type="EMBL" id="JAJSOF020000019">
    <property type="protein sequence ID" value="KAJ4438323.1"/>
    <property type="molecule type" value="Genomic_DNA"/>
</dbReference>
<dbReference type="InterPro" id="IPR052638">
    <property type="entry name" value="PiggyBac_TE-derived"/>
</dbReference>
<reference evidence="3 4" key="1">
    <citation type="journal article" date="2022" name="Allergy">
        <title>Genome assembly and annotation of Periplaneta americana reveal a comprehensive cockroach allergen profile.</title>
        <authorList>
            <person name="Wang L."/>
            <person name="Xiong Q."/>
            <person name="Saelim N."/>
            <person name="Wang L."/>
            <person name="Nong W."/>
            <person name="Wan A.T."/>
            <person name="Shi M."/>
            <person name="Liu X."/>
            <person name="Cao Q."/>
            <person name="Hui J.H.L."/>
            <person name="Sookrung N."/>
            <person name="Leung T.F."/>
            <person name="Tungtrongchitr A."/>
            <person name="Tsui S.K.W."/>
        </authorList>
    </citation>
    <scope>NUCLEOTIDE SEQUENCE [LARGE SCALE GENOMIC DNA]</scope>
    <source>
        <strain evidence="3">PWHHKU_190912</strain>
    </source>
</reference>
<feature type="domain" description="PiggyBac transposable element-derived protein" evidence="2">
    <location>
        <begin position="51"/>
        <end position="242"/>
    </location>
</feature>
<evidence type="ECO:0000259" key="2">
    <source>
        <dbReference type="Pfam" id="PF13843"/>
    </source>
</evidence>
<dbReference type="Proteomes" id="UP001148838">
    <property type="component" value="Unassembled WGS sequence"/>
</dbReference>
<keyword evidence="4" id="KW-1185">Reference proteome</keyword>
<name>A0ABQ8SWE7_PERAM</name>
<gene>
    <name evidence="3" type="ORF">ANN_14265</name>
</gene>
<sequence>MLPIFPAANYEDCKALKPHEQFEKFFDDVFYNTYVTNLENMPYFLGKNPRSNKEYEEMFGKCTSPLLNMIDDFDPEVQQLPFSFFFDNLFIGFPVLAYLKSRGYTATSTMRENRIPKSCPLSQKPELKKKLRGYITFVKMKDSSSSSNIDIHVTKWVDNAVVTIASTSYGKNPVSKLQWYSKDQRKKLSITRPNVVGRYKKYMCGVDRMDQNVNLYHVGNSGKKLSSCIFIWLIDVCMQNAWQLQRVAEPTMSQLQFRRQIGIYYCNHYGEKPAGPGTVTQKEIFCELNERERSLQEVKQQWRCMKLHAISHYLYIGKPFPGGPKPPSPSKEVVELVEMIPLEFQEDFNEYDSNRPPTNVMTEVPETEREQSCEVPCRPESTSAVLIEDEDDSRKRIAKLAEERSKVLLEQQEAEHEEENGDFRCRTENEN</sequence>
<comment type="caution">
    <text evidence="3">The sequence shown here is derived from an EMBL/GenBank/DDBJ whole genome shotgun (WGS) entry which is preliminary data.</text>
</comment>
<evidence type="ECO:0000313" key="4">
    <source>
        <dbReference type="Proteomes" id="UP001148838"/>
    </source>
</evidence>
<feature type="region of interest" description="Disordered" evidence="1">
    <location>
        <begin position="408"/>
        <end position="431"/>
    </location>
</feature>
<dbReference type="PANTHER" id="PTHR47055">
    <property type="entry name" value="DDE_TNP_1_7 DOMAIN-CONTAINING PROTEIN"/>
    <property type="match status" value="1"/>
</dbReference>
<organism evidence="3 4">
    <name type="scientific">Periplaneta americana</name>
    <name type="common">American cockroach</name>
    <name type="synonym">Blatta americana</name>
    <dbReference type="NCBI Taxonomy" id="6978"/>
    <lineage>
        <taxon>Eukaryota</taxon>
        <taxon>Metazoa</taxon>
        <taxon>Ecdysozoa</taxon>
        <taxon>Arthropoda</taxon>
        <taxon>Hexapoda</taxon>
        <taxon>Insecta</taxon>
        <taxon>Pterygota</taxon>
        <taxon>Neoptera</taxon>
        <taxon>Polyneoptera</taxon>
        <taxon>Dictyoptera</taxon>
        <taxon>Blattodea</taxon>
        <taxon>Blattoidea</taxon>
        <taxon>Blattidae</taxon>
        <taxon>Blattinae</taxon>
        <taxon>Periplaneta</taxon>
    </lineage>
</organism>
<feature type="compositionally biased region" description="Basic and acidic residues" evidence="1">
    <location>
        <begin position="421"/>
        <end position="431"/>
    </location>
</feature>
<proteinExistence type="predicted"/>
<accession>A0ABQ8SWE7</accession>
<dbReference type="PANTHER" id="PTHR47055:SF3">
    <property type="entry name" value="PHORBOL-ESTER_DAG-TYPE DOMAIN-CONTAINING PROTEIN"/>
    <property type="match status" value="1"/>
</dbReference>